<dbReference type="Proteomes" id="UP000094025">
    <property type="component" value="Unassembled WGS sequence"/>
</dbReference>
<dbReference type="RefSeq" id="WP_064242637.1">
    <property type="nucleotide sequence ID" value="NZ_LPUX01000060.1"/>
</dbReference>
<dbReference type="InterPro" id="IPR027020">
    <property type="entry name" value="YnjB"/>
</dbReference>
<keyword evidence="1" id="KW-0574">Periplasm</keyword>
<dbReference type="NCBIfam" id="NF008633">
    <property type="entry name" value="PRK11622.1"/>
    <property type="match status" value="1"/>
</dbReference>
<keyword evidence="4" id="KW-1185">Reference proteome</keyword>
<name>A0A178XXG7_9HYPH</name>
<feature type="chain" id="PRO_5008097317" description="ABC transporter substrate-binding protein" evidence="2">
    <location>
        <begin position="26"/>
        <end position="409"/>
    </location>
</feature>
<dbReference type="PIRSF" id="PIRSF029172">
    <property type="entry name" value="UCP029172_ABC_sbc_YnjB"/>
    <property type="match status" value="1"/>
</dbReference>
<dbReference type="AlphaFoldDB" id="A0A178XXG7"/>
<dbReference type="Pfam" id="PF13416">
    <property type="entry name" value="SBP_bac_8"/>
    <property type="match status" value="1"/>
</dbReference>
<evidence type="ECO:0000256" key="2">
    <source>
        <dbReference type="SAM" id="SignalP"/>
    </source>
</evidence>
<proteinExistence type="predicted"/>
<evidence type="ECO:0000256" key="1">
    <source>
        <dbReference type="ARBA" id="ARBA00022764"/>
    </source>
</evidence>
<protein>
    <recommendedName>
        <fullName evidence="5">ABC transporter substrate-binding protein</fullName>
    </recommendedName>
</protein>
<dbReference type="PANTHER" id="PTHR42779:SF1">
    <property type="entry name" value="PROTEIN YNJB"/>
    <property type="match status" value="1"/>
</dbReference>
<dbReference type="SUPFAM" id="SSF53850">
    <property type="entry name" value="Periplasmic binding protein-like II"/>
    <property type="match status" value="1"/>
</dbReference>
<dbReference type="Gene3D" id="3.40.190.10">
    <property type="entry name" value="Periplasmic binding protein-like II"/>
    <property type="match status" value="2"/>
</dbReference>
<evidence type="ECO:0000313" key="4">
    <source>
        <dbReference type="Proteomes" id="UP000094025"/>
    </source>
</evidence>
<dbReference type="InterPro" id="IPR006059">
    <property type="entry name" value="SBP"/>
</dbReference>
<organism evidence="3 4">
    <name type="scientific">Sinorhizobium glycinis</name>
    <dbReference type="NCBI Taxonomy" id="1472378"/>
    <lineage>
        <taxon>Bacteria</taxon>
        <taxon>Pseudomonadati</taxon>
        <taxon>Pseudomonadota</taxon>
        <taxon>Alphaproteobacteria</taxon>
        <taxon>Hyphomicrobiales</taxon>
        <taxon>Rhizobiaceae</taxon>
        <taxon>Sinorhizobium/Ensifer group</taxon>
        <taxon>Sinorhizobium</taxon>
    </lineage>
</organism>
<reference evidence="3 4" key="1">
    <citation type="journal article" date="2016" name="Int. J. Syst. Evol. Microbiol.">
        <title>Ensifer glycinis sp. nov., an novel rhizobial species associated with Glycine spp.</title>
        <authorList>
            <person name="Yan H."/>
            <person name="Yan J."/>
            <person name="Sui X.H."/>
            <person name="Wang E.T."/>
            <person name="Chen W.X."/>
            <person name="Zhang X.X."/>
            <person name="Chen W.F."/>
        </authorList>
    </citation>
    <scope>NUCLEOTIDE SEQUENCE [LARGE SCALE GENOMIC DNA]</scope>
    <source>
        <strain evidence="3 4">CCBAU 23380</strain>
    </source>
</reference>
<feature type="signal peptide" evidence="2">
    <location>
        <begin position="1"/>
        <end position="25"/>
    </location>
</feature>
<sequence>MIRRAGKIIIAAATLALGFAVDASATDAGDWEAVVAEAKGQTVYFNAWGGSDNINAYIRWAGGEMKARYDVDVVHVKLDDTAKAVATVVAEKAAGKNDDGAVDLIWINGENFAAMKREGLLFGPGWATRLPNWRYVDHETKPTVLRDFTIPTEGLESPWGGAKLVFFHDSARTPKVDLPDSAAGLLKWAEANPGRFSYPQPPDFTGTSFLKQVLVELIDDKAKLQRPVDVATFATDAAPLFAYLDRLTPLLWRQGKAYPQNYPDMKQKLADGELDIIFAFNPAEASSAIANGELPETVRSFVFSGGTLGNAHFLAIPYNATAKAGALLLADFLLSPEAQLRKQDPKVWGDPTVLSLAKLSPEDRSAFESLDLGIATLNPDELGPALDEPHPDWMTRIEAEWIRRYGAAN</sequence>
<accession>A0A178XXG7</accession>
<gene>
    <name evidence="3" type="ORF">AU381_06735</name>
</gene>
<dbReference type="EMBL" id="LPUX01000060">
    <property type="protein sequence ID" value="OAP39165.1"/>
    <property type="molecule type" value="Genomic_DNA"/>
</dbReference>
<evidence type="ECO:0008006" key="5">
    <source>
        <dbReference type="Google" id="ProtNLM"/>
    </source>
</evidence>
<dbReference type="STRING" id="1472378.AU381_06735"/>
<comment type="caution">
    <text evidence="3">The sequence shown here is derived from an EMBL/GenBank/DDBJ whole genome shotgun (WGS) entry which is preliminary data.</text>
</comment>
<keyword evidence="2" id="KW-0732">Signal</keyword>
<evidence type="ECO:0000313" key="3">
    <source>
        <dbReference type="EMBL" id="OAP39165.1"/>
    </source>
</evidence>
<dbReference type="PANTHER" id="PTHR42779">
    <property type="entry name" value="PROTEIN YNJB"/>
    <property type="match status" value="1"/>
</dbReference>
<dbReference type="OrthoDB" id="3239593at2"/>